<proteinExistence type="predicted"/>
<organism evidence="1">
    <name type="scientific">marine sediment metagenome</name>
    <dbReference type="NCBI Taxonomy" id="412755"/>
    <lineage>
        <taxon>unclassified sequences</taxon>
        <taxon>metagenomes</taxon>
        <taxon>ecological metagenomes</taxon>
    </lineage>
</organism>
<sequence length="36" mass="4547">LRFWQPRNLSKGLKPLEFYFMLRIEIKIENVMIFFE</sequence>
<dbReference type="EMBL" id="BART01038057">
    <property type="protein sequence ID" value="GAH13702.1"/>
    <property type="molecule type" value="Genomic_DNA"/>
</dbReference>
<evidence type="ECO:0000313" key="1">
    <source>
        <dbReference type="EMBL" id="GAH13702.1"/>
    </source>
</evidence>
<name>X1D0M2_9ZZZZ</name>
<feature type="non-terminal residue" evidence="1">
    <location>
        <position position="1"/>
    </location>
</feature>
<dbReference type="AlphaFoldDB" id="X1D0M2"/>
<protein>
    <submittedName>
        <fullName evidence="1">Uncharacterized protein</fullName>
    </submittedName>
</protein>
<gene>
    <name evidence="1" type="ORF">S01H4_63335</name>
</gene>
<accession>X1D0M2</accession>
<reference evidence="1" key="1">
    <citation type="journal article" date="2014" name="Front. Microbiol.">
        <title>High frequency of phylogenetically diverse reductive dehalogenase-homologous genes in deep subseafloor sedimentary metagenomes.</title>
        <authorList>
            <person name="Kawai M."/>
            <person name="Futagami T."/>
            <person name="Toyoda A."/>
            <person name="Takaki Y."/>
            <person name="Nishi S."/>
            <person name="Hori S."/>
            <person name="Arai W."/>
            <person name="Tsubouchi T."/>
            <person name="Morono Y."/>
            <person name="Uchiyama I."/>
            <person name="Ito T."/>
            <person name="Fujiyama A."/>
            <person name="Inagaki F."/>
            <person name="Takami H."/>
        </authorList>
    </citation>
    <scope>NUCLEOTIDE SEQUENCE</scope>
    <source>
        <strain evidence="1">Expedition CK06-06</strain>
    </source>
</reference>
<comment type="caution">
    <text evidence="1">The sequence shown here is derived from an EMBL/GenBank/DDBJ whole genome shotgun (WGS) entry which is preliminary data.</text>
</comment>